<organism evidence="13 14">
    <name type="scientific">Strongyloides venezuelensis</name>
    <name type="common">Threadworm</name>
    <dbReference type="NCBI Taxonomy" id="75913"/>
    <lineage>
        <taxon>Eukaryota</taxon>
        <taxon>Metazoa</taxon>
        <taxon>Ecdysozoa</taxon>
        <taxon>Nematoda</taxon>
        <taxon>Chromadorea</taxon>
        <taxon>Rhabditida</taxon>
        <taxon>Tylenchina</taxon>
        <taxon>Panagrolaimomorpha</taxon>
        <taxon>Strongyloidoidea</taxon>
        <taxon>Strongyloididae</taxon>
        <taxon>Strongyloides</taxon>
    </lineage>
</organism>
<dbReference type="Gene3D" id="3.30.160.60">
    <property type="entry name" value="Classic Zinc Finger"/>
    <property type="match status" value="4"/>
</dbReference>
<name>A0A0K0FY72_STRVS</name>
<evidence type="ECO:0000256" key="8">
    <source>
        <dbReference type="ARBA" id="ARBA00023125"/>
    </source>
</evidence>
<dbReference type="GO" id="GO:0005634">
    <property type="term" value="C:nucleus"/>
    <property type="evidence" value="ECO:0007669"/>
    <property type="project" value="UniProtKB-SubCell"/>
</dbReference>
<dbReference type="PROSITE" id="PS00028">
    <property type="entry name" value="ZINC_FINGER_C2H2_1"/>
    <property type="match status" value="5"/>
</dbReference>
<evidence type="ECO:0000256" key="6">
    <source>
        <dbReference type="ARBA" id="ARBA00022833"/>
    </source>
</evidence>
<proteinExistence type="inferred from homology"/>
<feature type="domain" description="C2H2-type" evidence="12">
    <location>
        <begin position="407"/>
        <end position="433"/>
    </location>
</feature>
<evidence type="ECO:0000256" key="1">
    <source>
        <dbReference type="ARBA" id="ARBA00004123"/>
    </source>
</evidence>
<keyword evidence="7" id="KW-0805">Transcription regulation</keyword>
<feature type="domain" description="C2H2-type" evidence="12">
    <location>
        <begin position="347"/>
        <end position="374"/>
    </location>
</feature>
<accession>A0A0K0FY72</accession>
<keyword evidence="6" id="KW-0862">Zinc</keyword>
<dbReference type="PANTHER" id="PTHR16515:SF19">
    <property type="entry name" value="PR DOMAIN ZINC FINGER PROTEIN 14"/>
    <property type="match status" value="1"/>
</dbReference>
<reference evidence="13" key="1">
    <citation type="submission" date="2014-07" db="EMBL/GenBank/DDBJ databases">
        <authorList>
            <person name="Martin A.A"/>
            <person name="De Silva N."/>
        </authorList>
    </citation>
    <scope>NUCLEOTIDE SEQUENCE</scope>
</reference>
<dbReference type="SMART" id="SM00355">
    <property type="entry name" value="ZnF_C2H2"/>
    <property type="match status" value="6"/>
</dbReference>
<dbReference type="PANTHER" id="PTHR16515">
    <property type="entry name" value="PR DOMAIN ZINC FINGER PROTEIN"/>
    <property type="match status" value="1"/>
</dbReference>
<dbReference type="InterPro" id="IPR050331">
    <property type="entry name" value="Zinc_finger"/>
</dbReference>
<evidence type="ECO:0000256" key="5">
    <source>
        <dbReference type="ARBA" id="ARBA00022771"/>
    </source>
</evidence>
<dbReference type="PROSITE" id="PS50157">
    <property type="entry name" value="ZINC_FINGER_C2H2_2"/>
    <property type="match status" value="6"/>
</dbReference>
<dbReference type="GO" id="GO:0006357">
    <property type="term" value="P:regulation of transcription by RNA polymerase II"/>
    <property type="evidence" value="ECO:0007669"/>
    <property type="project" value="TreeGrafter"/>
</dbReference>
<dbReference type="FunFam" id="3.30.160.60:FF:000093">
    <property type="entry name" value="zinc finger protein 668 isoform X1"/>
    <property type="match status" value="1"/>
</dbReference>
<feature type="domain" description="C2H2-type" evidence="12">
    <location>
        <begin position="319"/>
        <end position="346"/>
    </location>
</feature>
<evidence type="ECO:0000256" key="9">
    <source>
        <dbReference type="ARBA" id="ARBA00023163"/>
    </source>
</evidence>
<comment type="similarity">
    <text evidence="2">Belongs to the krueppel C2H2-type zinc-finger protein family.</text>
</comment>
<evidence type="ECO:0000259" key="12">
    <source>
        <dbReference type="PROSITE" id="PS50157"/>
    </source>
</evidence>
<feature type="domain" description="C2H2-type" evidence="12">
    <location>
        <begin position="375"/>
        <end position="403"/>
    </location>
</feature>
<feature type="domain" description="C2H2-type" evidence="12">
    <location>
        <begin position="258"/>
        <end position="289"/>
    </location>
</feature>
<keyword evidence="13" id="KW-1185">Reference proteome</keyword>
<dbReference type="Pfam" id="PF00096">
    <property type="entry name" value="zf-C2H2"/>
    <property type="match status" value="2"/>
</dbReference>
<dbReference type="Proteomes" id="UP000035680">
    <property type="component" value="Unassembled WGS sequence"/>
</dbReference>
<dbReference type="AlphaFoldDB" id="A0A0K0FY72"/>
<reference evidence="14" key="2">
    <citation type="submission" date="2015-08" db="UniProtKB">
        <authorList>
            <consortium name="WormBaseParasite"/>
        </authorList>
    </citation>
    <scope>IDENTIFICATION</scope>
</reference>
<dbReference type="Pfam" id="PF13894">
    <property type="entry name" value="zf-C2H2_4"/>
    <property type="match status" value="1"/>
</dbReference>
<keyword evidence="3" id="KW-0479">Metal-binding</keyword>
<keyword evidence="8" id="KW-0238">DNA-binding</keyword>
<evidence type="ECO:0000313" key="13">
    <source>
        <dbReference type="Proteomes" id="UP000035680"/>
    </source>
</evidence>
<keyword evidence="4" id="KW-0677">Repeat</keyword>
<dbReference type="SUPFAM" id="SSF57667">
    <property type="entry name" value="beta-beta-alpha zinc fingers"/>
    <property type="match status" value="4"/>
</dbReference>
<evidence type="ECO:0000256" key="7">
    <source>
        <dbReference type="ARBA" id="ARBA00023015"/>
    </source>
</evidence>
<dbReference type="WBParaSite" id="SVE_1739800.1">
    <property type="protein sequence ID" value="SVE_1739800.1"/>
    <property type="gene ID" value="SVE_1739800"/>
</dbReference>
<evidence type="ECO:0000256" key="10">
    <source>
        <dbReference type="ARBA" id="ARBA00023242"/>
    </source>
</evidence>
<protein>
    <submittedName>
        <fullName evidence="14">PR domain zinc finger protein 14 (inferred by orthology to a human protein)</fullName>
    </submittedName>
</protein>
<sequence>MQSNDGSLFPPSVGASNSLAQLPSFSHHFLMGNHKNNYFNILPNGNFFMGPQMAMNCILQTHAALLSKVMREQVNENDYYNKNHLIFGNDLSVKHLSPKKCESSDEKLLNDILSDQIHCQGIAVLRLSDANKLSVISVSVNGFKNGDILELPSQWKSLCVKSHNPDEANLDGECNKVLKDINFFEEIILFYSKKNEDNKLESKNNLYYENDSKVEINFENTLKNDVIKSKKSHNLMDIIDLNETKNEGSKKETQESGYQCERCGKMFTYSYYRDKHLKYTRCVDNGDRKFPCPLCTRSFEKRDRLRIHILHVHQNHRPHICNICGKSFSQSSSLNKHLRVHSGERPYKCPYCTKSFTASSILRTHIRQHSGEKPFKCTFCGKCFASHAAIGSHQARSHLHQDDSNVHKCTKCNKCFDNISHLNYHLQCTHNTV</sequence>
<keyword evidence="10" id="KW-0539">Nucleus</keyword>
<keyword evidence="5 11" id="KW-0863">Zinc-finger</keyword>
<dbReference type="GO" id="GO:0000977">
    <property type="term" value="F:RNA polymerase II transcription regulatory region sequence-specific DNA binding"/>
    <property type="evidence" value="ECO:0007669"/>
    <property type="project" value="TreeGrafter"/>
</dbReference>
<dbReference type="InterPro" id="IPR013087">
    <property type="entry name" value="Znf_C2H2_type"/>
</dbReference>
<dbReference type="STRING" id="75913.A0A0K0FY72"/>
<evidence type="ECO:0000313" key="14">
    <source>
        <dbReference type="WBParaSite" id="SVE_1739800.1"/>
    </source>
</evidence>
<evidence type="ECO:0000256" key="3">
    <source>
        <dbReference type="ARBA" id="ARBA00022723"/>
    </source>
</evidence>
<feature type="domain" description="C2H2-type" evidence="12">
    <location>
        <begin position="290"/>
        <end position="318"/>
    </location>
</feature>
<comment type="subcellular location">
    <subcellularLocation>
        <location evidence="1">Nucleus</location>
    </subcellularLocation>
</comment>
<dbReference type="InterPro" id="IPR036236">
    <property type="entry name" value="Znf_C2H2_sf"/>
</dbReference>
<evidence type="ECO:0000256" key="4">
    <source>
        <dbReference type="ARBA" id="ARBA00022737"/>
    </source>
</evidence>
<dbReference type="GO" id="GO:0008270">
    <property type="term" value="F:zinc ion binding"/>
    <property type="evidence" value="ECO:0007669"/>
    <property type="project" value="UniProtKB-KW"/>
</dbReference>
<evidence type="ECO:0000256" key="11">
    <source>
        <dbReference type="PROSITE-ProRule" id="PRU00042"/>
    </source>
</evidence>
<keyword evidence="9" id="KW-0804">Transcription</keyword>
<evidence type="ECO:0000256" key="2">
    <source>
        <dbReference type="ARBA" id="ARBA00006991"/>
    </source>
</evidence>
<dbReference type="FunFam" id="3.30.160.60:FF:000450">
    <property type="entry name" value="PR domain zinc finger protein 14"/>
    <property type="match status" value="1"/>
</dbReference>